<protein>
    <submittedName>
        <fullName evidence="2">Uncharacterized protein</fullName>
    </submittedName>
</protein>
<evidence type="ECO:0000256" key="1">
    <source>
        <dbReference type="SAM" id="MobiDB-lite"/>
    </source>
</evidence>
<dbReference type="AlphaFoldDB" id="G3HGY2"/>
<evidence type="ECO:0000313" key="2">
    <source>
        <dbReference type="EMBL" id="EGW11068.1"/>
    </source>
</evidence>
<sequence length="168" mass="17811">MSPFEARRSRKLLAAGGGDSEHPVQPGNSAGPTPGGQQALVPQHPDCPTPPVFRPDSTAPASSRAPSLPFPSFLAPDSPVPRPVTFPFLGPQTPGSLCAAAHRRGRPDPSASEPAALHPEASRIYVASRRSRTDADRFRTAQWAGKEPLAALHFKRRFCPEAPGSQTP</sequence>
<dbReference type="InParanoid" id="G3HGY2"/>
<name>G3HGY2_CRIGR</name>
<dbReference type="GlyGen" id="G3HGY2">
    <property type="glycosylation" value="2 sites"/>
</dbReference>
<dbReference type="Proteomes" id="UP000001075">
    <property type="component" value="Unassembled WGS sequence"/>
</dbReference>
<evidence type="ECO:0000313" key="3">
    <source>
        <dbReference type="Proteomes" id="UP000001075"/>
    </source>
</evidence>
<organism evidence="2 3">
    <name type="scientific">Cricetulus griseus</name>
    <name type="common">Chinese hamster</name>
    <name type="synonym">Cricetulus barabensis griseus</name>
    <dbReference type="NCBI Taxonomy" id="10029"/>
    <lineage>
        <taxon>Eukaryota</taxon>
        <taxon>Metazoa</taxon>
        <taxon>Chordata</taxon>
        <taxon>Craniata</taxon>
        <taxon>Vertebrata</taxon>
        <taxon>Euteleostomi</taxon>
        <taxon>Mammalia</taxon>
        <taxon>Eutheria</taxon>
        <taxon>Euarchontoglires</taxon>
        <taxon>Glires</taxon>
        <taxon>Rodentia</taxon>
        <taxon>Myomorpha</taxon>
        <taxon>Muroidea</taxon>
        <taxon>Cricetidae</taxon>
        <taxon>Cricetinae</taxon>
        <taxon>Cricetulus</taxon>
    </lineage>
</organism>
<dbReference type="EMBL" id="JH000364">
    <property type="protein sequence ID" value="EGW11068.1"/>
    <property type="molecule type" value="Genomic_DNA"/>
</dbReference>
<proteinExistence type="predicted"/>
<gene>
    <name evidence="2" type="ORF">I79_009876</name>
</gene>
<feature type="region of interest" description="Disordered" evidence="1">
    <location>
        <begin position="1"/>
        <end position="119"/>
    </location>
</feature>
<accession>G3HGY2</accession>
<reference evidence="3" key="1">
    <citation type="journal article" date="2011" name="Nat. Biotechnol.">
        <title>The genomic sequence of the Chinese hamster ovary (CHO)-K1 cell line.</title>
        <authorList>
            <person name="Xu X."/>
            <person name="Nagarajan H."/>
            <person name="Lewis N.E."/>
            <person name="Pan S."/>
            <person name="Cai Z."/>
            <person name="Liu X."/>
            <person name="Chen W."/>
            <person name="Xie M."/>
            <person name="Wang W."/>
            <person name="Hammond S."/>
            <person name="Andersen M.R."/>
            <person name="Neff N."/>
            <person name="Passarelli B."/>
            <person name="Koh W."/>
            <person name="Fan H.C."/>
            <person name="Wang J."/>
            <person name="Gui Y."/>
            <person name="Lee K.H."/>
            <person name="Betenbaugh M.J."/>
            <person name="Quake S.R."/>
            <person name="Famili I."/>
            <person name="Palsson B.O."/>
            <person name="Wang J."/>
        </authorList>
    </citation>
    <scope>NUCLEOTIDE SEQUENCE [LARGE SCALE GENOMIC DNA]</scope>
    <source>
        <strain evidence="3">CHO K1 cell line</strain>
    </source>
</reference>